<keyword evidence="2" id="KW-1185">Reference proteome</keyword>
<evidence type="ECO:0000313" key="2">
    <source>
        <dbReference type="Proteomes" id="UP000470772"/>
    </source>
</evidence>
<sequence>MRGYKDPNVSAELATEIFSSRIGRKMGFPLLEVKVIEFQGKFGILMEYLPEKAHPNLKNINLLRMALAFEEWILNVDMKEDHVLAKDEIGYVIDHGHSLSTWKPTYLLQELLYKRVSRFDMWSTYEHLKEGLEIIDGIKESEIKDEMEGAFDEILQSKACSLFTPTYAKEVVETNLKLLKLRKDFLKRDIGTLNKATTSLPS</sequence>
<protein>
    <submittedName>
        <fullName evidence="1">Uncharacterized protein</fullName>
    </submittedName>
</protein>
<gene>
    <name evidence="1" type="ORF">GC250_05205</name>
</gene>
<dbReference type="AlphaFoldDB" id="A0A6A9QHW5"/>
<organism evidence="1 2">
    <name type="scientific">Sulfuracidifex metallicus DSM 6482 = JCM 9184</name>
    <dbReference type="NCBI Taxonomy" id="523847"/>
    <lineage>
        <taxon>Archaea</taxon>
        <taxon>Thermoproteota</taxon>
        <taxon>Thermoprotei</taxon>
        <taxon>Sulfolobales</taxon>
        <taxon>Sulfolobaceae</taxon>
        <taxon>Sulfuracidifex</taxon>
    </lineage>
</organism>
<dbReference type="RefSeq" id="WP_156016463.1">
    <property type="nucleotide sequence ID" value="NZ_WGGD01000005.1"/>
</dbReference>
<dbReference type="Proteomes" id="UP000470772">
    <property type="component" value="Unassembled WGS sequence"/>
</dbReference>
<dbReference type="EMBL" id="WGGD01000005">
    <property type="protein sequence ID" value="MUN28847.1"/>
    <property type="molecule type" value="Genomic_DNA"/>
</dbReference>
<comment type="caution">
    <text evidence="1">The sequence shown here is derived from an EMBL/GenBank/DDBJ whole genome shotgun (WGS) entry which is preliminary data.</text>
</comment>
<evidence type="ECO:0000313" key="1">
    <source>
        <dbReference type="EMBL" id="MUN28847.1"/>
    </source>
</evidence>
<reference evidence="1 2" key="1">
    <citation type="submission" date="2019-10" db="EMBL/GenBank/DDBJ databases">
        <title>Sequencing and Assembly of Multiple Reported Metal-Biooxidizing Members of the Extremely Thermoacidophilic Archaeal Family Sulfolobaceae.</title>
        <authorList>
            <person name="Counts J.A."/>
            <person name="Kelly R.M."/>
        </authorList>
    </citation>
    <scope>NUCLEOTIDE SEQUENCE [LARGE SCALE GENOMIC DNA]</scope>
    <source>
        <strain evidence="1 2">DSM 6482</strain>
    </source>
</reference>
<proteinExistence type="predicted"/>
<name>A0A6A9QHW5_SULME</name>
<accession>A0A6A9QHW5</accession>